<evidence type="ECO:0000313" key="3">
    <source>
        <dbReference type="Proteomes" id="UP001285441"/>
    </source>
</evidence>
<feature type="chain" id="PRO_5042036992" description="Secreted protein" evidence="1">
    <location>
        <begin position="20"/>
        <end position="296"/>
    </location>
</feature>
<evidence type="ECO:0008006" key="4">
    <source>
        <dbReference type="Google" id="ProtNLM"/>
    </source>
</evidence>
<name>A0AAE0U272_9PEZI</name>
<feature type="signal peptide" evidence="1">
    <location>
        <begin position="1"/>
        <end position="19"/>
    </location>
</feature>
<keyword evidence="3" id="KW-1185">Reference proteome</keyword>
<proteinExistence type="predicted"/>
<reference evidence="2" key="1">
    <citation type="journal article" date="2023" name="Mol. Phylogenet. Evol.">
        <title>Genome-scale phylogeny and comparative genomics of the fungal order Sordariales.</title>
        <authorList>
            <person name="Hensen N."/>
            <person name="Bonometti L."/>
            <person name="Westerberg I."/>
            <person name="Brannstrom I.O."/>
            <person name="Guillou S."/>
            <person name="Cros-Aarteil S."/>
            <person name="Calhoun S."/>
            <person name="Haridas S."/>
            <person name="Kuo A."/>
            <person name="Mondo S."/>
            <person name="Pangilinan J."/>
            <person name="Riley R."/>
            <person name="LaButti K."/>
            <person name="Andreopoulos B."/>
            <person name="Lipzen A."/>
            <person name="Chen C."/>
            <person name="Yan M."/>
            <person name="Daum C."/>
            <person name="Ng V."/>
            <person name="Clum A."/>
            <person name="Steindorff A."/>
            <person name="Ohm R.A."/>
            <person name="Martin F."/>
            <person name="Silar P."/>
            <person name="Natvig D.O."/>
            <person name="Lalanne C."/>
            <person name="Gautier V."/>
            <person name="Ament-Velasquez S.L."/>
            <person name="Kruys A."/>
            <person name="Hutchinson M.I."/>
            <person name="Powell A.J."/>
            <person name="Barry K."/>
            <person name="Miller A.N."/>
            <person name="Grigoriev I.V."/>
            <person name="Debuchy R."/>
            <person name="Gladieux P."/>
            <person name="Hiltunen Thoren M."/>
            <person name="Johannesson H."/>
        </authorList>
    </citation>
    <scope>NUCLEOTIDE SEQUENCE</scope>
    <source>
        <strain evidence="2">CBS 232.78</strain>
    </source>
</reference>
<protein>
    <recommendedName>
        <fullName evidence="4">Secreted protein</fullName>
    </recommendedName>
</protein>
<reference evidence="2" key="2">
    <citation type="submission" date="2023-06" db="EMBL/GenBank/DDBJ databases">
        <authorList>
            <consortium name="Lawrence Berkeley National Laboratory"/>
            <person name="Haridas S."/>
            <person name="Hensen N."/>
            <person name="Bonometti L."/>
            <person name="Westerberg I."/>
            <person name="Brannstrom I.O."/>
            <person name="Guillou S."/>
            <person name="Cros-Aarteil S."/>
            <person name="Calhoun S."/>
            <person name="Kuo A."/>
            <person name="Mondo S."/>
            <person name="Pangilinan J."/>
            <person name="Riley R."/>
            <person name="LaButti K."/>
            <person name="Andreopoulos B."/>
            <person name="Lipzen A."/>
            <person name="Chen C."/>
            <person name="Yanf M."/>
            <person name="Daum C."/>
            <person name="Ng V."/>
            <person name="Clum A."/>
            <person name="Steindorff A."/>
            <person name="Ohm R."/>
            <person name="Martin F."/>
            <person name="Silar P."/>
            <person name="Natvig D."/>
            <person name="Lalanne C."/>
            <person name="Gautier V."/>
            <person name="Ament-velasquez S.L."/>
            <person name="Kruys A."/>
            <person name="Hutchinson M.I."/>
            <person name="Powell A.J."/>
            <person name="Barry K."/>
            <person name="Miller A.N."/>
            <person name="Grigoriev I.V."/>
            <person name="Debuchy R."/>
            <person name="Gladieux P."/>
            <person name="Thoren M.H."/>
            <person name="Johannesson H."/>
        </authorList>
    </citation>
    <scope>NUCLEOTIDE SEQUENCE</scope>
    <source>
        <strain evidence="2">CBS 232.78</strain>
    </source>
</reference>
<dbReference type="Proteomes" id="UP001285441">
    <property type="component" value="Unassembled WGS sequence"/>
</dbReference>
<sequence length="296" mass="29993">MRALAILPVLLTCVSTVAAWTTTNHWQTSLITTNPKTPTTRSVAVYPTGAASPYSTNTSTTLFTSVGYTLVLTVFDLFYSPSAAVCTLSRLSCGPPPVYKTTTGSITTTYWAPVPISAPASCTQTSFSYTAASTILLPDVWISDFATQATQSAHAALVTTTIKTISTNLGGQAVTTTVADVYLKADAVFGVTYIAEKTLLTECVNPRVHTCSLLSIASTGGAGIVPGSKTCEPTDLPYPPITAAAVVGGNGGGAGSTGAAGAPGPASSTKSGGAGMTEVSPIVLVAGSLIALLAWI</sequence>
<evidence type="ECO:0000256" key="1">
    <source>
        <dbReference type="SAM" id="SignalP"/>
    </source>
</evidence>
<keyword evidence="1" id="KW-0732">Signal</keyword>
<comment type="caution">
    <text evidence="2">The sequence shown here is derived from an EMBL/GenBank/DDBJ whole genome shotgun (WGS) entry which is preliminary data.</text>
</comment>
<gene>
    <name evidence="2" type="ORF">B0H63DRAFT_471117</name>
</gene>
<evidence type="ECO:0000313" key="2">
    <source>
        <dbReference type="EMBL" id="KAK3387895.1"/>
    </source>
</evidence>
<dbReference type="EMBL" id="JAULSW010000003">
    <property type="protein sequence ID" value="KAK3387895.1"/>
    <property type="molecule type" value="Genomic_DNA"/>
</dbReference>
<accession>A0AAE0U272</accession>
<organism evidence="2 3">
    <name type="scientific">Podospora didyma</name>
    <dbReference type="NCBI Taxonomy" id="330526"/>
    <lineage>
        <taxon>Eukaryota</taxon>
        <taxon>Fungi</taxon>
        <taxon>Dikarya</taxon>
        <taxon>Ascomycota</taxon>
        <taxon>Pezizomycotina</taxon>
        <taxon>Sordariomycetes</taxon>
        <taxon>Sordariomycetidae</taxon>
        <taxon>Sordariales</taxon>
        <taxon>Podosporaceae</taxon>
        <taxon>Podospora</taxon>
    </lineage>
</organism>
<dbReference type="AlphaFoldDB" id="A0AAE0U272"/>